<keyword evidence="3" id="KW-0808">Transferase</keyword>
<dbReference type="GO" id="GO:0008483">
    <property type="term" value="F:transaminase activity"/>
    <property type="evidence" value="ECO:0007669"/>
    <property type="project" value="UniProtKB-KW"/>
</dbReference>
<sequence length="393" mass="41990">MVDVPDPLFGPLEMAAVSQVLSSGQLWRGNGAGWGSEREWSDVAVADRLEDAVADKLGVHYVHAVNSGTSANEAAIASLGLAPGDEVICPAVSPVFVPFSILAAGCVPVFADVDPESLLVDANTIEAAISGGTRAAVVVHIWGMPAPMSSIMAMAERTGLKIVEDCAQGFGTKISGKPVGSFGDASCWSFQQSKHISCGEGGFFVSKSAEGYARGVLYSNAGIPNFRFNVDGFRPDNVAPEARGHVQFGHNHRISELQAAVAIAQLSRIEEFNRRRAELVKLVVAHLEQRGNTTLRVPAVLPDSKVSYWRYPILVPAGRGTFKGVSYLEPVFTQMHKERVTPFGVPIPEYVGYGRGECPGAELGVSQTRAVPIHHGLTDRELRDTLDLCLEGL</sequence>
<reference evidence="4" key="1">
    <citation type="journal article" date="2019" name="Int. J. Syst. Evol. Microbiol.">
        <title>The Global Catalogue of Microorganisms (GCM) 10K type strain sequencing project: providing services to taxonomists for standard genome sequencing and annotation.</title>
        <authorList>
            <consortium name="The Broad Institute Genomics Platform"/>
            <consortium name="The Broad Institute Genome Sequencing Center for Infectious Disease"/>
            <person name="Wu L."/>
            <person name="Ma J."/>
        </authorList>
    </citation>
    <scope>NUCLEOTIDE SEQUENCE [LARGE SCALE GENOMIC DNA]</scope>
    <source>
        <strain evidence="4">ZS-22-S1</strain>
    </source>
</reference>
<dbReference type="InterPro" id="IPR015424">
    <property type="entry name" value="PyrdxlP-dep_Trfase"/>
</dbReference>
<dbReference type="SUPFAM" id="SSF53383">
    <property type="entry name" value="PLP-dependent transferases"/>
    <property type="match status" value="1"/>
</dbReference>
<dbReference type="PANTHER" id="PTHR30244:SF34">
    <property type="entry name" value="DTDP-4-AMINO-4,6-DIDEOXYGALACTOSE TRANSAMINASE"/>
    <property type="match status" value="1"/>
</dbReference>
<gene>
    <name evidence="3" type="ORF">ACFPCV_10745</name>
</gene>
<dbReference type="Gene3D" id="3.90.1150.10">
    <property type="entry name" value="Aspartate Aminotransferase, domain 1"/>
    <property type="match status" value="1"/>
</dbReference>
<evidence type="ECO:0000313" key="3">
    <source>
        <dbReference type="EMBL" id="MFC4853980.1"/>
    </source>
</evidence>
<dbReference type="PIRSF" id="PIRSF000390">
    <property type="entry name" value="PLP_StrS"/>
    <property type="match status" value="1"/>
</dbReference>
<dbReference type="InterPro" id="IPR015422">
    <property type="entry name" value="PyrdxlP-dep_Trfase_small"/>
</dbReference>
<dbReference type="Proteomes" id="UP001595859">
    <property type="component" value="Unassembled WGS sequence"/>
</dbReference>
<evidence type="ECO:0000313" key="4">
    <source>
        <dbReference type="Proteomes" id="UP001595859"/>
    </source>
</evidence>
<dbReference type="InterPro" id="IPR000653">
    <property type="entry name" value="DegT/StrS_aminotransferase"/>
</dbReference>
<comment type="caution">
    <text evidence="3">The sequence shown here is derived from an EMBL/GenBank/DDBJ whole genome shotgun (WGS) entry which is preliminary data.</text>
</comment>
<evidence type="ECO:0000256" key="2">
    <source>
        <dbReference type="RuleBase" id="RU004508"/>
    </source>
</evidence>
<comment type="similarity">
    <text evidence="2">Belongs to the DegT/DnrJ/EryC1 family.</text>
</comment>
<comment type="cofactor">
    <cofactor evidence="1">
        <name>pyridoxal 5'-phosphate</name>
        <dbReference type="ChEBI" id="CHEBI:597326"/>
    </cofactor>
</comment>
<keyword evidence="3" id="KW-0032">Aminotransferase</keyword>
<proteinExistence type="inferred from homology"/>
<accession>A0ABV9RXA4</accession>
<keyword evidence="4" id="KW-1185">Reference proteome</keyword>
<dbReference type="InterPro" id="IPR015421">
    <property type="entry name" value="PyrdxlP-dep_Trfase_major"/>
</dbReference>
<dbReference type="RefSeq" id="WP_378055941.1">
    <property type="nucleotide sequence ID" value="NZ_JBHSIS010000005.1"/>
</dbReference>
<dbReference type="PANTHER" id="PTHR30244">
    <property type="entry name" value="TRANSAMINASE"/>
    <property type="match status" value="1"/>
</dbReference>
<dbReference type="Pfam" id="PF01041">
    <property type="entry name" value="DegT_DnrJ_EryC1"/>
    <property type="match status" value="1"/>
</dbReference>
<organism evidence="3 4">
    <name type="scientific">Actinophytocola glycyrrhizae</name>
    <dbReference type="NCBI Taxonomy" id="2044873"/>
    <lineage>
        <taxon>Bacteria</taxon>
        <taxon>Bacillati</taxon>
        <taxon>Actinomycetota</taxon>
        <taxon>Actinomycetes</taxon>
        <taxon>Pseudonocardiales</taxon>
        <taxon>Pseudonocardiaceae</taxon>
    </lineage>
</organism>
<name>A0ABV9RXA4_9PSEU</name>
<evidence type="ECO:0000256" key="1">
    <source>
        <dbReference type="ARBA" id="ARBA00001933"/>
    </source>
</evidence>
<dbReference type="Gene3D" id="3.40.640.10">
    <property type="entry name" value="Type I PLP-dependent aspartate aminotransferase-like (Major domain)"/>
    <property type="match status" value="1"/>
</dbReference>
<keyword evidence="2" id="KW-0663">Pyridoxal phosphate</keyword>
<dbReference type="EMBL" id="JBHSIS010000005">
    <property type="protein sequence ID" value="MFC4853980.1"/>
    <property type="molecule type" value="Genomic_DNA"/>
</dbReference>
<protein>
    <submittedName>
        <fullName evidence="3">DegT/DnrJ/EryC1/StrS family aminotransferase</fullName>
    </submittedName>
</protein>
<dbReference type="CDD" id="cd00616">
    <property type="entry name" value="AHBA_syn"/>
    <property type="match status" value="1"/>
</dbReference>